<keyword evidence="5" id="KW-0808">Transferase</keyword>
<evidence type="ECO:0000256" key="8">
    <source>
        <dbReference type="SAM" id="Phobius"/>
    </source>
</evidence>
<dbReference type="InterPro" id="IPR036890">
    <property type="entry name" value="HATPase_C_sf"/>
</dbReference>
<comment type="subcellular location">
    <subcellularLocation>
        <location evidence="2">Membrane</location>
    </subcellularLocation>
</comment>
<accession>I1YEU3</accession>
<comment type="catalytic activity">
    <reaction evidence="1">
        <text>ATP + protein L-histidine = ADP + protein N-phospho-L-histidine.</text>
        <dbReference type="EC" id="2.7.13.3"/>
    </reaction>
</comment>
<evidence type="ECO:0000256" key="6">
    <source>
        <dbReference type="ARBA" id="ARBA00022777"/>
    </source>
</evidence>
<keyword evidence="8" id="KW-1133">Transmembrane helix</keyword>
<evidence type="ECO:0000256" key="2">
    <source>
        <dbReference type="ARBA" id="ARBA00004370"/>
    </source>
</evidence>
<evidence type="ECO:0000256" key="7">
    <source>
        <dbReference type="ARBA" id="ARBA00023012"/>
    </source>
</evidence>
<organism evidence="11 12">
    <name type="scientific">Methylophaga frappieri (strain ATCC BAA-2434 / DSM 25690 / JAM7)</name>
    <dbReference type="NCBI Taxonomy" id="754477"/>
    <lineage>
        <taxon>Bacteria</taxon>
        <taxon>Pseudomonadati</taxon>
        <taxon>Pseudomonadota</taxon>
        <taxon>Gammaproteobacteria</taxon>
        <taxon>Thiotrichales</taxon>
        <taxon>Piscirickettsiaceae</taxon>
        <taxon>Methylophaga</taxon>
    </lineage>
</organism>
<evidence type="ECO:0000256" key="4">
    <source>
        <dbReference type="ARBA" id="ARBA00022553"/>
    </source>
</evidence>
<gene>
    <name evidence="11" type="ordered locus">Q7C_257</name>
</gene>
<dbReference type="Pfam" id="PF02518">
    <property type="entry name" value="HATPase_c"/>
    <property type="match status" value="1"/>
</dbReference>
<dbReference type="Gene3D" id="3.30.565.10">
    <property type="entry name" value="Histidine kinase-like ATPase, C-terminal domain"/>
    <property type="match status" value="1"/>
</dbReference>
<dbReference type="GO" id="GO:0000155">
    <property type="term" value="F:phosphorelay sensor kinase activity"/>
    <property type="evidence" value="ECO:0007669"/>
    <property type="project" value="InterPro"/>
</dbReference>
<dbReference type="InterPro" id="IPR003594">
    <property type="entry name" value="HATPase_dom"/>
</dbReference>
<evidence type="ECO:0000256" key="1">
    <source>
        <dbReference type="ARBA" id="ARBA00000085"/>
    </source>
</evidence>
<dbReference type="GO" id="GO:0046983">
    <property type="term" value="F:protein dimerization activity"/>
    <property type="evidence" value="ECO:0007669"/>
    <property type="project" value="InterPro"/>
</dbReference>
<keyword evidence="4" id="KW-0597">Phosphoprotein</keyword>
<dbReference type="STRING" id="754477.Q7C_257"/>
<dbReference type="KEGG" id="mec:Q7C_257"/>
<proteinExistence type="predicted"/>
<dbReference type="AlphaFoldDB" id="I1YEU3"/>
<dbReference type="SMART" id="SM00387">
    <property type="entry name" value="HATPase_c"/>
    <property type="match status" value="1"/>
</dbReference>
<dbReference type="PATRIC" id="fig|754477.3.peg.255"/>
<dbReference type="PANTHER" id="PTHR24421">
    <property type="entry name" value="NITRATE/NITRITE SENSOR PROTEIN NARX-RELATED"/>
    <property type="match status" value="1"/>
</dbReference>
<dbReference type="EC" id="2.7.13.3" evidence="3"/>
<reference evidence="11 12" key="1">
    <citation type="journal article" date="2012" name="J. Bacteriol.">
        <title>Complete genome sequences of Methylophaga sp. strain JAM1 and Methylophaga sp. strain JAM7.</title>
        <authorList>
            <person name="Villeneuve C."/>
            <person name="Martineau C."/>
            <person name="Mauffrey F."/>
            <person name="Villemur R."/>
        </authorList>
    </citation>
    <scope>NUCLEOTIDE SEQUENCE [LARGE SCALE GENOMIC DNA]</scope>
    <source>
        <strain evidence="11 12">JAM7</strain>
    </source>
</reference>
<evidence type="ECO:0000313" key="12">
    <source>
        <dbReference type="Proteomes" id="UP000009145"/>
    </source>
</evidence>
<dbReference type="PROSITE" id="PS50109">
    <property type="entry name" value="HIS_KIN"/>
    <property type="match status" value="1"/>
</dbReference>
<dbReference type="PANTHER" id="PTHR24421:SF58">
    <property type="entry name" value="SIGNAL TRANSDUCTION HISTIDINE-PROTEIN KINASE_PHOSPHATASE UHPB"/>
    <property type="match status" value="1"/>
</dbReference>
<dbReference type="Pfam" id="PF07730">
    <property type="entry name" value="HisKA_3"/>
    <property type="match status" value="1"/>
</dbReference>
<dbReference type="OrthoDB" id="9811306at2"/>
<dbReference type="Gene3D" id="1.20.5.1930">
    <property type="match status" value="1"/>
</dbReference>
<dbReference type="RefSeq" id="WP_014702886.1">
    <property type="nucleotide sequence ID" value="NC_017856.1"/>
</dbReference>
<dbReference type="PROSITE" id="PS50885">
    <property type="entry name" value="HAMP"/>
    <property type="match status" value="1"/>
</dbReference>
<dbReference type="HOGENOM" id="CLU_045360_1_0_6"/>
<dbReference type="InterPro" id="IPR003660">
    <property type="entry name" value="HAMP_dom"/>
</dbReference>
<dbReference type="Proteomes" id="UP000009145">
    <property type="component" value="Chromosome"/>
</dbReference>
<protein>
    <recommendedName>
        <fullName evidence="3">histidine kinase</fullName>
        <ecNumber evidence="3">2.7.13.3</ecNumber>
    </recommendedName>
</protein>
<feature type="domain" description="HAMP" evidence="10">
    <location>
        <begin position="175"/>
        <end position="227"/>
    </location>
</feature>
<keyword evidence="6 11" id="KW-0418">Kinase</keyword>
<dbReference type="InterPro" id="IPR011712">
    <property type="entry name" value="Sig_transdc_His_kin_sub3_dim/P"/>
</dbReference>
<dbReference type="InterPro" id="IPR005467">
    <property type="entry name" value="His_kinase_dom"/>
</dbReference>
<dbReference type="eggNOG" id="COG4585">
    <property type="taxonomic scope" value="Bacteria"/>
</dbReference>
<evidence type="ECO:0000259" key="10">
    <source>
        <dbReference type="PROSITE" id="PS50885"/>
    </source>
</evidence>
<dbReference type="InterPro" id="IPR050482">
    <property type="entry name" value="Sensor_HK_TwoCompSys"/>
</dbReference>
<dbReference type="EMBL" id="CP003380">
    <property type="protein sequence ID" value="AFJ01436.1"/>
    <property type="molecule type" value="Genomic_DNA"/>
</dbReference>
<sequence precursor="true">MSLRGLINVRIIITVLLIIIVGGLLTVWQARKAVEREVDSSFNLALQMIDLGFSHLSRSSLSEFDWLRQVSTIQKIRHINISIVNDMGEEVEWFQEDVLRDSQKIPPDWFVNLVINDYPQAEYNIQLADGRNKKMIIRADPIDEIEEAWGESQSYFWSVVAMMGVIFLAINVVFNSMLRTVHSIVIGLRRVESGQYGKKLPNFQISEFDVIASEINNLTDALQAARDSNQALARHTMHIQENERRNLSRELHDEMGQSLTAIKAMAVTNRKETANHVQISDSMIEICTHLSGVVRSMMRTLHPLSLTDLGLGATLSDMVNESRRRYPALKINLQYDHRLDAIPHELAIHVYRIVQESLTNVVRHANATHIWIQVIKEGETSTPRVVMRIKDDGQGKSIDEKQPGFGILAMRERVENMGGRFRFESVPNQGASVQAWMPIDEKQQDER</sequence>
<feature type="domain" description="Histidine kinase" evidence="9">
    <location>
        <begin position="246"/>
        <end position="441"/>
    </location>
</feature>
<keyword evidence="8" id="KW-0812">Transmembrane</keyword>
<keyword evidence="12" id="KW-1185">Reference proteome</keyword>
<dbReference type="SUPFAM" id="SSF55874">
    <property type="entry name" value="ATPase domain of HSP90 chaperone/DNA topoisomerase II/histidine kinase"/>
    <property type="match status" value="1"/>
</dbReference>
<feature type="transmembrane region" description="Helical" evidence="8">
    <location>
        <begin position="155"/>
        <end position="174"/>
    </location>
</feature>
<evidence type="ECO:0000256" key="3">
    <source>
        <dbReference type="ARBA" id="ARBA00012438"/>
    </source>
</evidence>
<evidence type="ECO:0000256" key="5">
    <source>
        <dbReference type="ARBA" id="ARBA00022679"/>
    </source>
</evidence>
<dbReference type="CDD" id="cd16917">
    <property type="entry name" value="HATPase_UhpB-NarQ-NarX-like"/>
    <property type="match status" value="1"/>
</dbReference>
<keyword evidence="8" id="KW-0472">Membrane</keyword>
<keyword evidence="7" id="KW-0902">Two-component regulatory system</keyword>
<dbReference type="GO" id="GO:0016020">
    <property type="term" value="C:membrane"/>
    <property type="evidence" value="ECO:0007669"/>
    <property type="project" value="UniProtKB-SubCell"/>
</dbReference>
<evidence type="ECO:0000259" key="9">
    <source>
        <dbReference type="PROSITE" id="PS50109"/>
    </source>
</evidence>
<feature type="transmembrane region" description="Helical" evidence="8">
    <location>
        <begin position="7"/>
        <end position="28"/>
    </location>
</feature>
<name>I1YEU3_METFJ</name>
<evidence type="ECO:0000313" key="11">
    <source>
        <dbReference type="EMBL" id="AFJ01436.1"/>
    </source>
</evidence>